<keyword evidence="2" id="KW-1185">Reference proteome</keyword>
<organism evidence="1 2">
    <name type="scientific">Portunus trituberculatus</name>
    <name type="common">Swimming crab</name>
    <name type="synonym">Neptunus trituberculatus</name>
    <dbReference type="NCBI Taxonomy" id="210409"/>
    <lineage>
        <taxon>Eukaryota</taxon>
        <taxon>Metazoa</taxon>
        <taxon>Ecdysozoa</taxon>
        <taxon>Arthropoda</taxon>
        <taxon>Crustacea</taxon>
        <taxon>Multicrustacea</taxon>
        <taxon>Malacostraca</taxon>
        <taxon>Eumalacostraca</taxon>
        <taxon>Eucarida</taxon>
        <taxon>Decapoda</taxon>
        <taxon>Pleocyemata</taxon>
        <taxon>Brachyura</taxon>
        <taxon>Eubrachyura</taxon>
        <taxon>Portunoidea</taxon>
        <taxon>Portunidae</taxon>
        <taxon>Portuninae</taxon>
        <taxon>Portunus</taxon>
    </lineage>
</organism>
<sequence>MTTIPTRSIVCCTRNAVPLPRSPAQTSCTCLLPNTSTSTVCLLSVC</sequence>
<protein>
    <submittedName>
        <fullName evidence="1">Uncharacterized protein</fullName>
    </submittedName>
</protein>
<evidence type="ECO:0000313" key="2">
    <source>
        <dbReference type="Proteomes" id="UP000324222"/>
    </source>
</evidence>
<comment type="caution">
    <text evidence="1">The sequence shown here is derived from an EMBL/GenBank/DDBJ whole genome shotgun (WGS) entry which is preliminary data.</text>
</comment>
<dbReference type="AlphaFoldDB" id="A0A5B7JQC5"/>
<dbReference type="EMBL" id="VSRR010121796">
    <property type="protein sequence ID" value="MPD00182.1"/>
    <property type="molecule type" value="Genomic_DNA"/>
</dbReference>
<reference evidence="1 2" key="1">
    <citation type="submission" date="2019-05" db="EMBL/GenBank/DDBJ databases">
        <title>Another draft genome of Portunus trituberculatus and its Hox gene families provides insights of decapod evolution.</title>
        <authorList>
            <person name="Jeong J.-H."/>
            <person name="Song I."/>
            <person name="Kim S."/>
            <person name="Choi T."/>
            <person name="Kim D."/>
            <person name="Ryu S."/>
            <person name="Kim W."/>
        </authorList>
    </citation>
    <scope>NUCLEOTIDE SEQUENCE [LARGE SCALE GENOMIC DNA]</scope>
    <source>
        <tissue evidence="1">Muscle</tissue>
    </source>
</reference>
<gene>
    <name evidence="1" type="ORF">E2C01_095638</name>
</gene>
<accession>A0A5B7JQC5</accession>
<evidence type="ECO:0000313" key="1">
    <source>
        <dbReference type="EMBL" id="MPD00182.1"/>
    </source>
</evidence>
<proteinExistence type="predicted"/>
<name>A0A5B7JQC5_PORTR</name>
<dbReference type="Proteomes" id="UP000324222">
    <property type="component" value="Unassembled WGS sequence"/>
</dbReference>